<gene>
    <name evidence="2" type="ORF">C8N38_101485</name>
</gene>
<feature type="coiled-coil region" evidence="1">
    <location>
        <begin position="30"/>
        <end position="57"/>
    </location>
</feature>
<proteinExistence type="predicted"/>
<dbReference type="RefSeq" id="WP_108023542.1">
    <property type="nucleotide sequence ID" value="NZ_QAYC01000001.1"/>
</dbReference>
<keyword evidence="3" id="KW-1185">Reference proteome</keyword>
<dbReference type="Proteomes" id="UP000244037">
    <property type="component" value="Unassembled WGS sequence"/>
</dbReference>
<dbReference type="EMBL" id="QAYC01000001">
    <property type="protein sequence ID" value="PTW52180.1"/>
    <property type="molecule type" value="Genomic_DNA"/>
</dbReference>
<dbReference type="OrthoDB" id="7874699at2"/>
<sequence>MTIEIGSLVVKGSFGRPAQTTEAVGPEEFAERLADLRRDLEDEIARAVEAAERRLREGRS</sequence>
<keyword evidence="1" id="KW-0175">Coiled coil</keyword>
<evidence type="ECO:0000313" key="3">
    <source>
        <dbReference type="Proteomes" id="UP000244037"/>
    </source>
</evidence>
<organism evidence="2 3">
    <name type="scientific">Rhodovulum kholense</name>
    <dbReference type="NCBI Taxonomy" id="453584"/>
    <lineage>
        <taxon>Bacteria</taxon>
        <taxon>Pseudomonadati</taxon>
        <taxon>Pseudomonadota</taxon>
        <taxon>Alphaproteobacteria</taxon>
        <taxon>Rhodobacterales</taxon>
        <taxon>Paracoccaceae</taxon>
        <taxon>Rhodovulum</taxon>
    </lineage>
</organism>
<accession>A0A8E2VN54</accession>
<dbReference type="AlphaFoldDB" id="A0A8E2VN54"/>
<reference evidence="2 3" key="1">
    <citation type="submission" date="2018-04" db="EMBL/GenBank/DDBJ databases">
        <title>Genomic Encyclopedia of Archaeal and Bacterial Type Strains, Phase II (KMG-II): from individual species to whole genera.</title>
        <authorList>
            <person name="Goeker M."/>
        </authorList>
    </citation>
    <scope>NUCLEOTIDE SEQUENCE [LARGE SCALE GENOMIC DNA]</scope>
    <source>
        <strain evidence="2 3">DSM 19783</strain>
    </source>
</reference>
<comment type="caution">
    <text evidence="2">The sequence shown here is derived from an EMBL/GenBank/DDBJ whole genome shotgun (WGS) entry which is preliminary data.</text>
</comment>
<protein>
    <submittedName>
        <fullName evidence="2">Uncharacterized protein</fullName>
    </submittedName>
</protein>
<name>A0A8E2VN54_9RHOB</name>
<evidence type="ECO:0000313" key="2">
    <source>
        <dbReference type="EMBL" id="PTW52180.1"/>
    </source>
</evidence>
<evidence type="ECO:0000256" key="1">
    <source>
        <dbReference type="SAM" id="Coils"/>
    </source>
</evidence>